<dbReference type="RefSeq" id="WP_014142467.1">
    <property type="nucleotide sequence ID" value="NC_016111.1"/>
</dbReference>
<dbReference type="KEGG" id="sct:SCAT_1709"/>
<dbReference type="PATRIC" id="fig|1003195.11.peg.3261"/>
<evidence type="ECO:0000313" key="2">
    <source>
        <dbReference type="Proteomes" id="UP000007842"/>
    </source>
</evidence>
<sequence length="78" mass="8648">MSDAKTYTEEQVSEAVNGAMDMLIGELPWLDTEDEDLLALMVNAAMSSLKTGGKATFKDVIRANFEVTVDEFLTERGW</sequence>
<dbReference type="OrthoDB" id="9955505at2"/>
<organism evidence="1 2">
    <name type="scientific">Streptantibioticus cattleyicolor (strain ATCC 35852 / DSM 46488 / JCM 4925 / NBRC 14057 / NRRL 8057)</name>
    <name type="common">Streptomyces cattleya</name>
    <dbReference type="NCBI Taxonomy" id="1003195"/>
    <lineage>
        <taxon>Bacteria</taxon>
        <taxon>Bacillati</taxon>
        <taxon>Actinomycetota</taxon>
        <taxon>Actinomycetes</taxon>
        <taxon>Kitasatosporales</taxon>
        <taxon>Streptomycetaceae</taxon>
        <taxon>Streptantibioticus</taxon>
    </lineage>
</organism>
<name>F8JQZ1_STREN</name>
<dbReference type="KEGG" id="scy:SCATT_17070"/>
<dbReference type="STRING" id="1003195.SCATT_17070"/>
<evidence type="ECO:0000313" key="1">
    <source>
        <dbReference type="EMBL" id="AEW94078.1"/>
    </source>
</evidence>
<dbReference type="HOGENOM" id="CLU_2620436_0_0_11"/>
<gene>
    <name evidence="1" type="ordered locus">SCATT_17070</name>
</gene>
<dbReference type="EMBL" id="CP003219">
    <property type="protein sequence ID" value="AEW94078.1"/>
    <property type="molecule type" value="Genomic_DNA"/>
</dbReference>
<accession>G8WP45</accession>
<dbReference type="Proteomes" id="UP000007842">
    <property type="component" value="Chromosome"/>
</dbReference>
<protein>
    <submittedName>
        <fullName evidence="1">Uncharacterized protein</fullName>
    </submittedName>
</protein>
<proteinExistence type="predicted"/>
<reference evidence="2" key="1">
    <citation type="submission" date="2011-12" db="EMBL/GenBank/DDBJ databases">
        <title>Complete genome sequence of Streptomyces cattleya strain DSM 46488.</title>
        <authorList>
            <person name="Ou H.-Y."/>
            <person name="Li P."/>
            <person name="Zhao C."/>
            <person name="O'Hagan D."/>
            <person name="Deng Z."/>
        </authorList>
    </citation>
    <scope>NUCLEOTIDE SEQUENCE [LARGE SCALE GENOMIC DNA]</scope>
    <source>
        <strain evidence="2">ATCC 35852 / DSM 46488 / JCM 4925 / NBRC 14057 / NRRL 8057</strain>
    </source>
</reference>
<accession>F8JQZ1</accession>
<keyword evidence="2" id="KW-1185">Reference proteome</keyword>
<dbReference type="AlphaFoldDB" id="F8JQZ1"/>